<reference evidence="5" key="2">
    <citation type="submission" date="2020-12" db="EMBL/GenBank/DDBJ databases">
        <title>New Spironucleus salmonicida genome in near-complete chromosomes.</title>
        <authorList>
            <person name="Xu F."/>
            <person name="Kurt Z."/>
            <person name="Jimenez-Gonzalez A."/>
            <person name="Astvaldsson A."/>
            <person name="Andersson J.O."/>
            <person name="Svard S.G."/>
        </authorList>
    </citation>
    <scope>NUCLEOTIDE SEQUENCE</scope>
    <source>
        <strain evidence="5">ATCC 50377</strain>
    </source>
</reference>
<dbReference type="Proteomes" id="UP000018208">
    <property type="component" value="Unassembled WGS sequence"/>
</dbReference>
<dbReference type="SUPFAM" id="SSF53067">
    <property type="entry name" value="Actin-like ATPase domain"/>
    <property type="match status" value="2"/>
</dbReference>
<keyword evidence="1" id="KW-0547">Nucleotide-binding</keyword>
<proteinExistence type="predicted"/>
<dbReference type="AlphaFoldDB" id="V6LIX7"/>
<dbReference type="PANTHER" id="PTHR12280">
    <property type="entry name" value="PANTOTHENATE KINASE"/>
    <property type="match status" value="1"/>
</dbReference>
<evidence type="ECO:0000313" key="4">
    <source>
        <dbReference type="EMBL" id="EST44283.1"/>
    </source>
</evidence>
<keyword evidence="4" id="KW-0808">Transferase</keyword>
<dbReference type="EMBL" id="AUWU02000008">
    <property type="protein sequence ID" value="KAH0570374.1"/>
    <property type="molecule type" value="Genomic_DNA"/>
</dbReference>
<keyword evidence="2" id="KW-0067">ATP-binding</keyword>
<name>V6LIX7_9EUKA</name>
<evidence type="ECO:0000256" key="3">
    <source>
        <dbReference type="ARBA" id="ARBA00022993"/>
    </source>
</evidence>
<reference evidence="4 5" key="1">
    <citation type="journal article" date="2014" name="PLoS Genet.">
        <title>The Genome of Spironucleus salmonicida Highlights a Fish Pathogen Adapted to Fluctuating Environments.</title>
        <authorList>
            <person name="Xu F."/>
            <person name="Jerlstrom-Hultqvist J."/>
            <person name="Einarsson E."/>
            <person name="Astvaldsson A."/>
            <person name="Svard S.G."/>
            <person name="Andersson J.O."/>
        </authorList>
    </citation>
    <scope>NUCLEOTIDE SEQUENCE</scope>
    <source>
        <strain evidence="5">ATCC 50377</strain>
    </source>
</reference>
<evidence type="ECO:0000313" key="6">
    <source>
        <dbReference type="Proteomes" id="UP000018208"/>
    </source>
</evidence>
<keyword evidence="6" id="KW-1185">Reference proteome</keyword>
<dbReference type="EMBL" id="KI546120">
    <property type="protein sequence ID" value="EST44283.1"/>
    <property type="molecule type" value="Genomic_DNA"/>
</dbReference>
<dbReference type="Pfam" id="PF03630">
    <property type="entry name" value="Fumble"/>
    <property type="match status" value="1"/>
</dbReference>
<dbReference type="Gene3D" id="6.10.10.60">
    <property type="match status" value="1"/>
</dbReference>
<gene>
    <name evidence="4" type="ORF">SS50377_15886</name>
    <name evidence="5" type="ORF">SS50377_28354</name>
</gene>
<dbReference type="PANTHER" id="PTHR12280:SF20">
    <property type="entry name" value="4'-PHOSPHOPANTETHEINE PHOSPHATASE"/>
    <property type="match status" value="1"/>
</dbReference>
<evidence type="ECO:0000256" key="2">
    <source>
        <dbReference type="ARBA" id="ARBA00022840"/>
    </source>
</evidence>
<evidence type="ECO:0000256" key="1">
    <source>
        <dbReference type="ARBA" id="ARBA00022741"/>
    </source>
</evidence>
<protein>
    <submittedName>
        <fullName evidence="4">Pantothenate kinase</fullName>
    </submittedName>
</protein>
<dbReference type="CDD" id="cd24086">
    <property type="entry name" value="ASKHA_NBD_PanK-II_euk"/>
    <property type="match status" value="1"/>
</dbReference>
<dbReference type="Gene3D" id="3.30.420.510">
    <property type="match status" value="1"/>
</dbReference>
<dbReference type="VEuPathDB" id="GiardiaDB:SS50377_28354"/>
<evidence type="ECO:0000313" key="5">
    <source>
        <dbReference type="EMBL" id="KAH0570374.1"/>
    </source>
</evidence>
<dbReference type="InterPro" id="IPR004567">
    <property type="entry name" value="Type_II_PanK"/>
</dbReference>
<keyword evidence="3" id="KW-0173">Coenzyme A biosynthesis</keyword>
<dbReference type="GO" id="GO:0004594">
    <property type="term" value="F:pantothenate kinase activity"/>
    <property type="evidence" value="ECO:0007669"/>
    <property type="project" value="TreeGrafter"/>
</dbReference>
<sequence length="448" mass="51067">MIRNIILNAFCFLRSLLYTQLKYTPYQSAQTHLKAAQRQLYNRLTKLQLEQCPLIAFDFGTILIKLVIFIPQNITFSINKQFTKFVQNNLGYQSSSIQGSFIFLQFASKDFDNFLHFLNFHNFPLQNDKVMRCTGEQAVYFAQKVILKTKFEQFQNYSIHDCLRNGLKFNCSLKLSEQFYHSILPDQAILENQRQTQWISAQNQDQRVSFLQQITFPALCVDIGSQFTVYKLSLESYEIIAQYPLGGGAFLGISQLLYPNTTYENFQEQISQAIPNNVDLTVGDIYGGNYVSTNLNSNLLAACFGKQIDTFSTENNSDSQDQLIQEIKCSVDYQASLLRMISINIGHISAKHAVIEACKSTFFVGGFLDQKLAMQNLAWAFNVYSGNNAIFVQHGAVLCCLGALFGNQQEYVIDDSDDVVKMVNIISQQTEMKVEIINYELESLQESD</sequence>
<organism evidence="4">
    <name type="scientific">Spironucleus salmonicida</name>
    <dbReference type="NCBI Taxonomy" id="348837"/>
    <lineage>
        <taxon>Eukaryota</taxon>
        <taxon>Metamonada</taxon>
        <taxon>Diplomonadida</taxon>
        <taxon>Hexamitidae</taxon>
        <taxon>Hexamitinae</taxon>
        <taxon>Spironucleus</taxon>
    </lineage>
</organism>
<dbReference type="GO" id="GO:0005524">
    <property type="term" value="F:ATP binding"/>
    <property type="evidence" value="ECO:0007669"/>
    <property type="project" value="UniProtKB-KW"/>
</dbReference>
<dbReference type="Gene3D" id="3.30.420.40">
    <property type="match status" value="1"/>
</dbReference>
<dbReference type="GO" id="GO:0015937">
    <property type="term" value="P:coenzyme A biosynthetic process"/>
    <property type="evidence" value="ECO:0007669"/>
    <property type="project" value="UniProtKB-KW"/>
</dbReference>
<dbReference type="GO" id="GO:0005829">
    <property type="term" value="C:cytosol"/>
    <property type="evidence" value="ECO:0007669"/>
    <property type="project" value="TreeGrafter"/>
</dbReference>
<dbReference type="InterPro" id="IPR043129">
    <property type="entry name" value="ATPase_NBD"/>
</dbReference>
<dbReference type="OrthoDB" id="498611at2759"/>
<dbReference type="GO" id="GO:0005634">
    <property type="term" value="C:nucleus"/>
    <property type="evidence" value="ECO:0007669"/>
    <property type="project" value="TreeGrafter"/>
</dbReference>
<accession>V6LIX7</accession>
<keyword evidence="4" id="KW-0418">Kinase</keyword>